<feature type="compositionally biased region" description="Basic residues" evidence="1">
    <location>
        <begin position="148"/>
        <end position="158"/>
    </location>
</feature>
<keyword evidence="2" id="KW-0670">Pyruvate</keyword>
<name>A0A6J4LXF5_9ACTN</name>
<keyword evidence="2" id="KW-0413">Isomerase</keyword>
<protein>
    <submittedName>
        <fullName evidence="2">Maleylpyruvate isomerase, mycothiol-dependent</fullName>
        <ecNumber evidence="2">5.2.1.4</ecNumber>
    </submittedName>
</protein>
<feature type="non-terminal residue" evidence="2">
    <location>
        <position position="1"/>
    </location>
</feature>
<dbReference type="GO" id="GO:0050077">
    <property type="term" value="F:maleylpyruvate isomerase activity"/>
    <property type="evidence" value="ECO:0007669"/>
    <property type="project" value="UniProtKB-EC"/>
</dbReference>
<evidence type="ECO:0000313" key="2">
    <source>
        <dbReference type="EMBL" id="CAA9344516.1"/>
    </source>
</evidence>
<sequence>VERPARHAPPGGDGGRDRAVAGHRGAALGRGRRGAVGASRLDPGARPGAPGAQRGRPHQPRALGRDRRGAPDVPLPGGPRRRRRGRGRATGGAAPRGRPAVGRAVPPGGAGAAPGPLGRRGDPAAGRSALPGTPRRADATHRGGGPPRRPRHDVHRRGLAAGLRRPPARPPPVGAGGGRGRGRARADGPPHLGGDVAGWTPGVGRDLRRRVVAARSRLRRPAGMLGGPAPRPRKMGV</sequence>
<evidence type="ECO:0000256" key="1">
    <source>
        <dbReference type="SAM" id="MobiDB-lite"/>
    </source>
</evidence>
<feature type="region of interest" description="Disordered" evidence="1">
    <location>
        <begin position="1"/>
        <end position="237"/>
    </location>
</feature>
<gene>
    <name evidence="2" type="ORF">AVDCRST_MAG24-1447</name>
</gene>
<dbReference type="EC" id="5.2.1.4" evidence="2"/>
<dbReference type="AlphaFoldDB" id="A0A6J4LXF5"/>
<feature type="compositionally biased region" description="Low complexity" evidence="1">
    <location>
        <begin position="22"/>
        <end position="54"/>
    </location>
</feature>
<proteinExistence type="predicted"/>
<feature type="non-terminal residue" evidence="2">
    <location>
        <position position="237"/>
    </location>
</feature>
<reference evidence="2" key="1">
    <citation type="submission" date="2020-02" db="EMBL/GenBank/DDBJ databases">
        <authorList>
            <person name="Meier V. D."/>
        </authorList>
    </citation>
    <scope>NUCLEOTIDE SEQUENCE</scope>
    <source>
        <strain evidence="2">AVDCRST_MAG24</strain>
    </source>
</reference>
<organism evidence="2">
    <name type="scientific">uncultured Nocardioidaceae bacterium</name>
    <dbReference type="NCBI Taxonomy" id="253824"/>
    <lineage>
        <taxon>Bacteria</taxon>
        <taxon>Bacillati</taxon>
        <taxon>Actinomycetota</taxon>
        <taxon>Actinomycetes</taxon>
        <taxon>Propionibacteriales</taxon>
        <taxon>Nocardioidaceae</taxon>
        <taxon>environmental samples</taxon>
    </lineage>
</organism>
<feature type="compositionally biased region" description="Low complexity" evidence="1">
    <location>
        <begin position="91"/>
        <end position="127"/>
    </location>
</feature>
<accession>A0A6J4LXF5</accession>
<dbReference type="EMBL" id="CADCUF010000219">
    <property type="protein sequence ID" value="CAA9344516.1"/>
    <property type="molecule type" value="Genomic_DNA"/>
</dbReference>
<feature type="compositionally biased region" description="Basic residues" evidence="1">
    <location>
        <begin position="207"/>
        <end position="220"/>
    </location>
</feature>